<reference evidence="2 3" key="1">
    <citation type="submission" date="2020-08" db="EMBL/GenBank/DDBJ databases">
        <title>Genomic Encyclopedia of Type Strains, Phase III (KMG-III): the genomes of soil and plant-associated and newly described type strains.</title>
        <authorList>
            <person name="Whitman W."/>
        </authorList>
    </citation>
    <scope>NUCLEOTIDE SEQUENCE [LARGE SCALE GENOMIC DNA]</scope>
    <source>
        <strain evidence="2 3">CECT 8571</strain>
    </source>
</reference>
<dbReference type="Proteomes" id="UP000559987">
    <property type="component" value="Unassembled WGS sequence"/>
</dbReference>
<keyword evidence="3" id="KW-1185">Reference proteome</keyword>
<proteinExistence type="predicted"/>
<evidence type="ECO:0000256" key="1">
    <source>
        <dbReference type="SAM" id="Phobius"/>
    </source>
</evidence>
<keyword evidence="1" id="KW-1133">Transmembrane helix</keyword>
<gene>
    <name evidence="2" type="ORF">FHS30_000367</name>
</gene>
<keyword evidence="1" id="KW-0812">Transmembrane</keyword>
<feature type="transmembrane region" description="Helical" evidence="1">
    <location>
        <begin position="204"/>
        <end position="224"/>
    </location>
</feature>
<evidence type="ECO:0000313" key="2">
    <source>
        <dbReference type="EMBL" id="MBB3167191.1"/>
    </source>
</evidence>
<name>A0A839UK90_9GAMM</name>
<accession>A0A839UK90</accession>
<protein>
    <recommendedName>
        <fullName evidence="4">PepSY domain-containing protein</fullName>
    </recommendedName>
</protein>
<feature type="transmembrane region" description="Helical" evidence="1">
    <location>
        <begin position="15"/>
        <end position="37"/>
    </location>
</feature>
<sequence>MAVKFRKTVWSMHKWLSYFVFLQIFLWVLGGIFFATVPFKSLVKGGDFVAPPAAAELPANWQQGAQGLPPLHSLSAVASAQGVLMHAQYAEGDSWMQADGRPAPHATEAQIADFARQLYIGPDAPVTVRWLAEPESRLLGLVDETGGRAGLWLAEFDGVRLYFGPMGNYRLVRSDYWVWYDALWRLHIMDYGEGEDFNNTLLRVFAWLAFVFVLTGLVLSFFALRRTLAKGF</sequence>
<keyword evidence="1" id="KW-0472">Membrane</keyword>
<dbReference type="RefSeq" id="WP_183907700.1">
    <property type="nucleotide sequence ID" value="NZ_JACHXZ010000001.1"/>
</dbReference>
<dbReference type="EMBL" id="JACHXZ010000001">
    <property type="protein sequence ID" value="MBB3167191.1"/>
    <property type="molecule type" value="Genomic_DNA"/>
</dbReference>
<comment type="caution">
    <text evidence="2">The sequence shown here is derived from an EMBL/GenBank/DDBJ whole genome shotgun (WGS) entry which is preliminary data.</text>
</comment>
<evidence type="ECO:0008006" key="4">
    <source>
        <dbReference type="Google" id="ProtNLM"/>
    </source>
</evidence>
<dbReference type="AlphaFoldDB" id="A0A839UK90"/>
<organism evidence="2 3">
    <name type="scientific">Simiduia aestuariiviva</name>
    <dbReference type="NCBI Taxonomy" id="1510459"/>
    <lineage>
        <taxon>Bacteria</taxon>
        <taxon>Pseudomonadati</taxon>
        <taxon>Pseudomonadota</taxon>
        <taxon>Gammaproteobacteria</taxon>
        <taxon>Cellvibrionales</taxon>
        <taxon>Cellvibrionaceae</taxon>
        <taxon>Simiduia</taxon>
    </lineage>
</organism>
<evidence type="ECO:0000313" key="3">
    <source>
        <dbReference type="Proteomes" id="UP000559987"/>
    </source>
</evidence>